<dbReference type="Proteomes" id="UP001500879">
    <property type="component" value="Unassembled WGS sequence"/>
</dbReference>
<keyword evidence="3" id="KW-1185">Reference proteome</keyword>
<sequence length="343" mass="36679">MSTQPPPDETGTETGIRRRNLLAVAALTPASAKLALRDSHAERDPHAGHDSHAGHDRTGRPATPVPSTTATWAGVAGTLGRSGNMIRGLYYHTPFPRWDLHVVSRGITLTPGLALGSHVSFARYSDGNTLVMGDLIITECRLQKLNDALHTHGFMQTAIHKHLLAHTPALWWTHIHTQGRDPVRMARGLRAVVEATGTPPPPPPARPRPIDLDTVGIDRALGVPGTTANGVHACTFIRRETIVDHNRALPPGLGATTAFTFQPLGGGRAALSGDFAMVSGEVHDVLTTLRHGSIDLVELHNHGLTEEPRLFFLHLWAVGDGVALARSLRRAVSLTNVAPAPGS</sequence>
<accession>A0ABN0Y942</accession>
<comment type="caution">
    <text evidence="2">The sequence shown here is derived from an EMBL/GenBank/DDBJ whole genome shotgun (WGS) entry which is preliminary data.</text>
</comment>
<dbReference type="PROSITE" id="PS51318">
    <property type="entry name" value="TAT"/>
    <property type="match status" value="1"/>
</dbReference>
<proteinExistence type="predicted"/>
<feature type="compositionally biased region" description="Basic and acidic residues" evidence="1">
    <location>
        <begin position="37"/>
        <end position="59"/>
    </location>
</feature>
<gene>
    <name evidence="2" type="ORF">GCM10010357_05470</name>
</gene>
<feature type="region of interest" description="Disordered" evidence="1">
    <location>
        <begin position="37"/>
        <end position="71"/>
    </location>
</feature>
<evidence type="ECO:0000256" key="1">
    <source>
        <dbReference type="SAM" id="MobiDB-lite"/>
    </source>
</evidence>
<evidence type="ECO:0000313" key="2">
    <source>
        <dbReference type="EMBL" id="GAA0387650.1"/>
    </source>
</evidence>
<protein>
    <submittedName>
        <fullName evidence="2">DUF1259 domain-containing protein</fullName>
    </submittedName>
</protein>
<reference evidence="2 3" key="1">
    <citation type="journal article" date="2019" name="Int. J. Syst. Evol. Microbiol.">
        <title>The Global Catalogue of Microorganisms (GCM) 10K type strain sequencing project: providing services to taxonomists for standard genome sequencing and annotation.</title>
        <authorList>
            <consortium name="The Broad Institute Genomics Platform"/>
            <consortium name="The Broad Institute Genome Sequencing Center for Infectious Disease"/>
            <person name="Wu L."/>
            <person name="Ma J."/>
        </authorList>
    </citation>
    <scope>NUCLEOTIDE SEQUENCE [LARGE SCALE GENOMIC DNA]</scope>
    <source>
        <strain evidence="2 3">JCM 4788</strain>
    </source>
</reference>
<organism evidence="2 3">
    <name type="scientific">Streptomyces luteireticuli</name>
    <dbReference type="NCBI Taxonomy" id="173858"/>
    <lineage>
        <taxon>Bacteria</taxon>
        <taxon>Bacillati</taxon>
        <taxon>Actinomycetota</taxon>
        <taxon>Actinomycetes</taxon>
        <taxon>Kitasatosporales</taxon>
        <taxon>Streptomycetaceae</taxon>
        <taxon>Streptomyces</taxon>
    </lineage>
</organism>
<dbReference type="Pfam" id="PF07485">
    <property type="entry name" value="DUF1529"/>
    <property type="match status" value="2"/>
</dbReference>
<name>A0ABN0Y942_9ACTN</name>
<evidence type="ECO:0000313" key="3">
    <source>
        <dbReference type="Proteomes" id="UP001500879"/>
    </source>
</evidence>
<dbReference type="RefSeq" id="WP_344019366.1">
    <property type="nucleotide sequence ID" value="NZ_BAAABX010000006.1"/>
</dbReference>
<dbReference type="InterPro" id="IPR006311">
    <property type="entry name" value="TAT_signal"/>
</dbReference>
<dbReference type="InterPro" id="IPR011094">
    <property type="entry name" value="Uncharacterised_LppY/LpqO"/>
</dbReference>
<dbReference type="EMBL" id="BAAABX010000006">
    <property type="protein sequence ID" value="GAA0387650.1"/>
    <property type="molecule type" value="Genomic_DNA"/>
</dbReference>